<comment type="caution">
    <text evidence="4">The sequence shown here is derived from an EMBL/GenBank/DDBJ whole genome shotgun (WGS) entry which is preliminary data.</text>
</comment>
<accession>A0A511QFT2</accession>
<protein>
    <recommendedName>
        <fullName evidence="3">Peptidoglycan recognition protein family domain-containing protein</fullName>
    </recommendedName>
</protein>
<gene>
    <name evidence="4" type="ORF">VSA01S_22800</name>
</gene>
<sequence length="331" mass="37386">MSSSPNYPFPSRTSMYWETCHVTYDQAVEMFNGQTATLKAMGHNPILSSNKLIRTEYPSRYEAQRKYSDETIKKSKVFEENLIKSKDSGSKGAQTLIDKINNEMTPSTEDVKNEQKPQVKKVGDGAETYTDERIPIMKKILSENNIVIRKDWDAKSAKSPLSPDWDFDSIVLHHAGNSFGCSNNIADIQNEHLEKYDDIGYHYAINCDGQIFEGRPLIFKGTHVARANTKKIGIVMIGDFSTRGEAELKINNISTWIDQLDFDEVGEVPVTIHKSLISLITSILNYFPDIKYLGGHREYAEVLGQERTCPGQFGIDEVNKLRSNFSLSAPE</sequence>
<proteinExistence type="inferred from homology"/>
<comment type="similarity">
    <text evidence="1">Belongs to the N-acetylmuramoyl-L-alanine amidase 2 family.</text>
</comment>
<feature type="region of interest" description="Disordered" evidence="2">
    <location>
        <begin position="102"/>
        <end position="126"/>
    </location>
</feature>
<dbReference type="InterPro" id="IPR002502">
    <property type="entry name" value="Amidase_domain"/>
</dbReference>
<dbReference type="RefSeq" id="WP_083932292.1">
    <property type="nucleotide sequence ID" value="NZ_BAOJ01000098.1"/>
</dbReference>
<evidence type="ECO:0000313" key="5">
    <source>
        <dbReference type="Proteomes" id="UP000321922"/>
    </source>
</evidence>
<dbReference type="PANTHER" id="PTHR11022">
    <property type="entry name" value="PEPTIDOGLYCAN RECOGNITION PROTEIN"/>
    <property type="match status" value="1"/>
</dbReference>
<dbReference type="SMART" id="SM00701">
    <property type="entry name" value="PGRP"/>
    <property type="match status" value="1"/>
</dbReference>
<reference evidence="4 5" key="1">
    <citation type="submission" date="2019-07" db="EMBL/GenBank/DDBJ databases">
        <title>Whole genome shotgun sequence of Vibrio sagamiensis NBRC 104589.</title>
        <authorList>
            <person name="Hosoyama A."/>
            <person name="Uohara A."/>
            <person name="Ohji S."/>
            <person name="Ichikawa N."/>
        </authorList>
    </citation>
    <scope>NUCLEOTIDE SEQUENCE [LARGE SCALE GENOMIC DNA]</scope>
    <source>
        <strain evidence="4 5">NBRC 104589</strain>
    </source>
</reference>
<dbReference type="Pfam" id="PF01510">
    <property type="entry name" value="Amidase_2"/>
    <property type="match status" value="1"/>
</dbReference>
<dbReference type="AlphaFoldDB" id="A0A511QFT2"/>
<dbReference type="Gene3D" id="3.40.80.10">
    <property type="entry name" value="Peptidoglycan recognition protein-like"/>
    <property type="match status" value="1"/>
</dbReference>
<dbReference type="InterPro" id="IPR006619">
    <property type="entry name" value="PGRP_domain_met/bac"/>
</dbReference>
<dbReference type="OrthoDB" id="932638at2"/>
<feature type="domain" description="Peptidoglycan recognition protein family" evidence="3">
    <location>
        <begin position="144"/>
        <end position="275"/>
    </location>
</feature>
<dbReference type="InterPro" id="IPR015510">
    <property type="entry name" value="PGRP"/>
</dbReference>
<dbReference type="CDD" id="cd06583">
    <property type="entry name" value="PGRP"/>
    <property type="match status" value="1"/>
</dbReference>
<feature type="compositionally biased region" description="Basic and acidic residues" evidence="2">
    <location>
        <begin position="109"/>
        <end position="126"/>
    </location>
</feature>
<keyword evidence="5" id="KW-1185">Reference proteome</keyword>
<dbReference type="PANTHER" id="PTHR11022:SF41">
    <property type="entry name" value="PEPTIDOGLYCAN-RECOGNITION PROTEIN LC-RELATED"/>
    <property type="match status" value="1"/>
</dbReference>
<dbReference type="GO" id="GO:0009253">
    <property type="term" value="P:peptidoglycan catabolic process"/>
    <property type="evidence" value="ECO:0007669"/>
    <property type="project" value="InterPro"/>
</dbReference>
<name>A0A511QFT2_9VIBR</name>
<evidence type="ECO:0000259" key="3">
    <source>
        <dbReference type="SMART" id="SM00701"/>
    </source>
</evidence>
<dbReference type="GO" id="GO:0008270">
    <property type="term" value="F:zinc ion binding"/>
    <property type="evidence" value="ECO:0007669"/>
    <property type="project" value="InterPro"/>
</dbReference>
<dbReference type="SUPFAM" id="SSF55846">
    <property type="entry name" value="N-acetylmuramoyl-L-alanine amidase-like"/>
    <property type="match status" value="1"/>
</dbReference>
<evidence type="ECO:0000256" key="2">
    <source>
        <dbReference type="SAM" id="MobiDB-lite"/>
    </source>
</evidence>
<organism evidence="4 5">
    <name type="scientific">Vibrio sagamiensis NBRC 104589</name>
    <dbReference type="NCBI Taxonomy" id="1219064"/>
    <lineage>
        <taxon>Bacteria</taxon>
        <taxon>Pseudomonadati</taxon>
        <taxon>Pseudomonadota</taxon>
        <taxon>Gammaproteobacteria</taxon>
        <taxon>Vibrionales</taxon>
        <taxon>Vibrionaceae</taxon>
        <taxon>Vibrio</taxon>
    </lineage>
</organism>
<dbReference type="Proteomes" id="UP000321922">
    <property type="component" value="Unassembled WGS sequence"/>
</dbReference>
<evidence type="ECO:0000313" key="4">
    <source>
        <dbReference type="EMBL" id="GEM76168.1"/>
    </source>
</evidence>
<evidence type="ECO:0000256" key="1">
    <source>
        <dbReference type="ARBA" id="ARBA00007553"/>
    </source>
</evidence>
<dbReference type="InterPro" id="IPR036505">
    <property type="entry name" value="Amidase/PGRP_sf"/>
</dbReference>
<dbReference type="GO" id="GO:0008745">
    <property type="term" value="F:N-acetylmuramoyl-L-alanine amidase activity"/>
    <property type="evidence" value="ECO:0007669"/>
    <property type="project" value="InterPro"/>
</dbReference>
<dbReference type="EMBL" id="BJXJ01000020">
    <property type="protein sequence ID" value="GEM76168.1"/>
    <property type="molecule type" value="Genomic_DNA"/>
</dbReference>